<organism evidence="1 2">
    <name type="scientific">Microcoleus anatoxicus PTRS2</name>
    <dbReference type="NCBI Taxonomy" id="2705321"/>
    <lineage>
        <taxon>Bacteria</taxon>
        <taxon>Bacillati</taxon>
        <taxon>Cyanobacteriota</taxon>
        <taxon>Cyanophyceae</taxon>
        <taxon>Oscillatoriophycideae</taxon>
        <taxon>Oscillatoriales</taxon>
        <taxon>Microcoleaceae</taxon>
        <taxon>Microcoleus</taxon>
        <taxon>Microcoleus anatoxicus</taxon>
    </lineage>
</organism>
<accession>A0ABU8YH00</accession>
<dbReference type="RefSeq" id="WP_340518354.1">
    <property type="nucleotide sequence ID" value="NZ_JBBLXS010000015.1"/>
</dbReference>
<keyword evidence="2" id="KW-1185">Reference proteome</keyword>
<dbReference type="Proteomes" id="UP001384579">
    <property type="component" value="Unassembled WGS sequence"/>
</dbReference>
<dbReference type="InterPro" id="IPR021373">
    <property type="entry name" value="DUF2993"/>
</dbReference>
<evidence type="ECO:0000313" key="1">
    <source>
        <dbReference type="EMBL" id="MEK0183638.1"/>
    </source>
</evidence>
<gene>
    <name evidence="1" type="ORF">WMG39_02120</name>
</gene>
<name>A0ABU8YH00_9CYAN</name>
<reference evidence="1 2" key="1">
    <citation type="journal article" date="2020" name="Harmful Algae">
        <title>Molecular and morphological characterization of a novel dihydroanatoxin-a producing Microcoleus species (cyanobacteria) from the Russian River, California, USA.</title>
        <authorList>
            <person name="Conklin K.Y."/>
            <person name="Stancheva R."/>
            <person name="Otten T.G."/>
            <person name="Fadness R."/>
            <person name="Boyer G.L."/>
            <person name="Read B."/>
            <person name="Zhang X."/>
            <person name="Sheath R.G."/>
        </authorList>
    </citation>
    <scope>NUCLEOTIDE SEQUENCE [LARGE SCALE GENOMIC DNA]</scope>
    <source>
        <strain evidence="1 2">PTRS2</strain>
    </source>
</reference>
<dbReference type="EMBL" id="JBBLXS010000015">
    <property type="protein sequence ID" value="MEK0183638.1"/>
    <property type="molecule type" value="Genomic_DNA"/>
</dbReference>
<protein>
    <submittedName>
        <fullName evidence="1">DUF2993 domain-containing protein</fullName>
    </submittedName>
</protein>
<dbReference type="Pfam" id="PF11209">
    <property type="entry name" value="LmeA"/>
    <property type="match status" value="1"/>
</dbReference>
<comment type="caution">
    <text evidence="1">The sequence shown here is derived from an EMBL/GenBank/DDBJ whole genome shotgun (WGS) entry which is preliminary data.</text>
</comment>
<sequence length="86" mass="9438">MIQPERSLGEQAIDKVVEIAISSQLDESESLSVNVQTQPMQLAQGEVDSVTIDGEGLVLKQDLRVAKLQVKVNDISVNPLSIKYFL</sequence>
<evidence type="ECO:0000313" key="2">
    <source>
        <dbReference type="Proteomes" id="UP001384579"/>
    </source>
</evidence>
<proteinExistence type="predicted"/>